<keyword evidence="2" id="KW-0687">Ribonucleoprotein</keyword>
<name>A0A1Q9ESN9_SYMMI</name>
<feature type="region of interest" description="Disordered" evidence="1">
    <location>
        <begin position="643"/>
        <end position="688"/>
    </location>
</feature>
<dbReference type="AlphaFoldDB" id="A0A1Q9ESN9"/>
<dbReference type="Gene3D" id="2.40.50.140">
    <property type="entry name" value="Nucleic acid-binding proteins"/>
    <property type="match status" value="3"/>
</dbReference>
<evidence type="ECO:0000256" key="1">
    <source>
        <dbReference type="SAM" id="MobiDB-lite"/>
    </source>
</evidence>
<dbReference type="Pfam" id="PF00575">
    <property type="entry name" value="S1"/>
    <property type="match status" value="2"/>
</dbReference>
<accession>A0A1Q9ESN9</accession>
<feature type="compositionally biased region" description="Polar residues" evidence="1">
    <location>
        <begin position="643"/>
        <end position="652"/>
    </location>
</feature>
<comment type="caution">
    <text evidence="2">The sequence shown here is derived from an EMBL/GenBank/DDBJ whole genome shotgun (WGS) entry which is preliminary data.</text>
</comment>
<sequence>MMMPLRLRGMLRASLRCRPSLGSAPAKQRRPLHAHQVERRQVSLASPADGVKIPHARPPKVIRNGPAPLSSFVVDQWTPHEGIVVDRLQSGALLVDVGCEVPGMLPAVGYFASNADELDQLSPGDRVTCYACCKYLESKKLFLSLHRREVPRERWKKVIADGQRPYEGVVQRLAPFGVFVDLGTEVPGLLPNEQLPSELHCKVGDAITVYVVSKRPDTTKLDLATSPRSHALRRWIEIPGDGRTPHKGTVLGFLEGRGAFIDMGFERPALLPMAVIEAQEEQTDLKCGSELTVYITDKQSKSGKVTLALAPSTLPKRSWEDIIADGQTPYDGVVRRKFEYGALVDIGYDSLCFLPNAQVPKNSASNSVSVGQELTVYAVQKRMNTGRVSLSLERRAKPLEDLQDVCCDGRSPYRGIVRTVNEFGLFVDFGCSVVGMLDEDYDDPALIEKQSCLQAGDVVTVYPICKDLGNGRVYLSLKKRDVPIRSVWDLAADGQTPYLARVVSVHGRDCTMDLGADTRGLLTRTNAPLETYTKLEVGDMAHVYIHRRNSATASLTLSLVPSPVRKVPSSKILADLQLDASKVYTGEVYCIQHGYVFLDIGSELGAMMLDAVPSACRIGDRIRVRISHHDARRGRFRVVPNTTETQHAQRGSNKCKEAWEDREDAESVEEEAVENQKSHSAGAKTRADNAKGRLQELVQKTTKQVLKRGDILYSVRVVGRLFSAEVRLKEELQTLMPMFSEAFEGEVQQTKQKAEHSAAQKALCSLERKAEVVACEKVQGVQYVTMHDMQTELPCLSTDEVSAHP</sequence>
<dbReference type="OMA" id="IGCESEG"/>
<keyword evidence="2" id="KW-0689">Ribosomal protein</keyword>
<evidence type="ECO:0000313" key="2">
    <source>
        <dbReference type="EMBL" id="OLQ10401.1"/>
    </source>
</evidence>
<dbReference type="Proteomes" id="UP000186817">
    <property type="component" value="Unassembled WGS sequence"/>
</dbReference>
<dbReference type="Gene3D" id="3.30.160.20">
    <property type="match status" value="1"/>
</dbReference>
<dbReference type="SUPFAM" id="SSF50249">
    <property type="entry name" value="Nucleic acid-binding proteins"/>
    <property type="match status" value="3"/>
</dbReference>
<proteinExistence type="predicted"/>
<dbReference type="PROSITE" id="PS50126">
    <property type="entry name" value="S1"/>
    <property type="match status" value="4"/>
</dbReference>
<dbReference type="InterPro" id="IPR012340">
    <property type="entry name" value="NA-bd_OB-fold"/>
</dbReference>
<dbReference type="GO" id="GO:0003729">
    <property type="term" value="F:mRNA binding"/>
    <property type="evidence" value="ECO:0007669"/>
    <property type="project" value="TreeGrafter"/>
</dbReference>
<dbReference type="InterPro" id="IPR003029">
    <property type="entry name" value="S1_domain"/>
</dbReference>
<organism evidence="2 3">
    <name type="scientific">Symbiodinium microadriaticum</name>
    <name type="common">Dinoflagellate</name>
    <name type="synonym">Zooxanthella microadriatica</name>
    <dbReference type="NCBI Taxonomy" id="2951"/>
    <lineage>
        <taxon>Eukaryota</taxon>
        <taxon>Sar</taxon>
        <taxon>Alveolata</taxon>
        <taxon>Dinophyceae</taxon>
        <taxon>Suessiales</taxon>
        <taxon>Symbiodiniaceae</taxon>
        <taxon>Symbiodinium</taxon>
    </lineage>
</organism>
<feature type="compositionally biased region" description="Acidic residues" evidence="1">
    <location>
        <begin position="660"/>
        <end position="673"/>
    </location>
</feature>
<dbReference type="OrthoDB" id="411050at2759"/>
<keyword evidence="3" id="KW-1185">Reference proteome</keyword>
<dbReference type="SMART" id="SM00316">
    <property type="entry name" value="S1"/>
    <property type="match status" value="6"/>
</dbReference>
<dbReference type="GO" id="GO:0003735">
    <property type="term" value="F:structural constituent of ribosome"/>
    <property type="evidence" value="ECO:0007669"/>
    <property type="project" value="TreeGrafter"/>
</dbReference>
<dbReference type="EMBL" id="LSRX01000079">
    <property type="protein sequence ID" value="OLQ10401.1"/>
    <property type="molecule type" value="Genomic_DNA"/>
</dbReference>
<reference evidence="2 3" key="1">
    <citation type="submission" date="2016-02" db="EMBL/GenBank/DDBJ databases">
        <title>Genome analysis of coral dinoflagellate symbionts highlights evolutionary adaptations to a symbiotic lifestyle.</title>
        <authorList>
            <person name="Aranda M."/>
            <person name="Li Y."/>
            <person name="Liew Y.J."/>
            <person name="Baumgarten S."/>
            <person name="Simakov O."/>
            <person name="Wilson M."/>
            <person name="Piel J."/>
            <person name="Ashoor H."/>
            <person name="Bougouffa S."/>
            <person name="Bajic V.B."/>
            <person name="Ryu T."/>
            <person name="Ravasi T."/>
            <person name="Bayer T."/>
            <person name="Micklem G."/>
            <person name="Kim H."/>
            <person name="Bhak J."/>
            <person name="Lajeunesse T.C."/>
            <person name="Voolstra C.R."/>
        </authorList>
    </citation>
    <scope>NUCLEOTIDE SEQUENCE [LARGE SCALE GENOMIC DNA]</scope>
    <source>
        <strain evidence="2 3">CCMP2467</strain>
    </source>
</reference>
<dbReference type="GO" id="GO:0006412">
    <property type="term" value="P:translation"/>
    <property type="evidence" value="ECO:0007669"/>
    <property type="project" value="TreeGrafter"/>
</dbReference>
<gene>
    <name evidence="2" type="primary">rpsA</name>
    <name evidence="2" type="ORF">AK812_SmicGene5872</name>
</gene>
<protein>
    <submittedName>
        <fullName evidence="2">30S ribosomal protein S1</fullName>
    </submittedName>
</protein>
<evidence type="ECO:0000313" key="3">
    <source>
        <dbReference type="Proteomes" id="UP000186817"/>
    </source>
</evidence>
<dbReference type="PANTHER" id="PTHR10724">
    <property type="entry name" value="30S RIBOSOMAL PROTEIN S1"/>
    <property type="match status" value="1"/>
</dbReference>
<dbReference type="InterPro" id="IPR050437">
    <property type="entry name" value="Ribos_protein_bS1-like"/>
</dbReference>
<dbReference type="GO" id="GO:0005840">
    <property type="term" value="C:ribosome"/>
    <property type="evidence" value="ECO:0007669"/>
    <property type="project" value="UniProtKB-KW"/>
</dbReference>